<dbReference type="PANTHER" id="PTHR35007:SF4">
    <property type="entry name" value="CONSERVED TRANSMEMBRANE PROTEIN-RELATED"/>
    <property type="match status" value="1"/>
</dbReference>
<accession>A0A9D1KQ57</accession>
<protein>
    <recommendedName>
        <fullName evidence="4">Type II secretion system protein GspF domain-containing protein</fullName>
    </recommendedName>
</protein>
<sequence length="268" mass="28579">MIVAVAAAVVAVLCLVRSPVPRPVRPRRRHDHDRSRWWRVGVALVPPVMGGILGGSSAMALVVAAEMVLATAVGLVVSERRRRRARRDAAEIAHGCQVLAGQLRVGRVPTDALAVAAEDCPILRRSHRLHLLGGDLVRIWRDEADRPGRAGLETLAQAWQVSQRTGAAMERLLQLVAAELAREHRVTGTVEAELAGTRATARLLSVLPLVGVALGFVLGGDPVAFVVEQRLGQVCLVVAVALVCGGLLWVERIAGDPRTVGPTSGQRT</sequence>
<dbReference type="Proteomes" id="UP000886842">
    <property type="component" value="Unassembled WGS sequence"/>
</dbReference>
<evidence type="ECO:0000313" key="3">
    <source>
        <dbReference type="Proteomes" id="UP000886842"/>
    </source>
</evidence>
<feature type="transmembrane region" description="Helical" evidence="1">
    <location>
        <begin position="203"/>
        <end position="225"/>
    </location>
</feature>
<keyword evidence="1" id="KW-1133">Transmembrane helix</keyword>
<feature type="transmembrane region" description="Helical" evidence="1">
    <location>
        <begin position="50"/>
        <end position="77"/>
    </location>
</feature>
<evidence type="ECO:0008006" key="4">
    <source>
        <dbReference type="Google" id="ProtNLM"/>
    </source>
</evidence>
<dbReference type="PANTHER" id="PTHR35007">
    <property type="entry name" value="INTEGRAL MEMBRANE PROTEIN-RELATED"/>
    <property type="match status" value="1"/>
</dbReference>
<gene>
    <name evidence="2" type="ORF">IAA98_16110</name>
</gene>
<dbReference type="EMBL" id="DVLP01000460">
    <property type="protein sequence ID" value="HIT77103.1"/>
    <property type="molecule type" value="Genomic_DNA"/>
</dbReference>
<feature type="transmembrane region" description="Helical" evidence="1">
    <location>
        <begin position="231"/>
        <end position="250"/>
    </location>
</feature>
<evidence type="ECO:0000313" key="2">
    <source>
        <dbReference type="EMBL" id="HIT77103.1"/>
    </source>
</evidence>
<evidence type="ECO:0000256" key="1">
    <source>
        <dbReference type="SAM" id="Phobius"/>
    </source>
</evidence>
<reference evidence="2" key="2">
    <citation type="journal article" date="2021" name="PeerJ">
        <title>Extensive microbial diversity within the chicken gut microbiome revealed by metagenomics and culture.</title>
        <authorList>
            <person name="Gilroy R."/>
            <person name="Ravi A."/>
            <person name="Getino M."/>
            <person name="Pursley I."/>
            <person name="Horton D.L."/>
            <person name="Alikhan N.F."/>
            <person name="Baker D."/>
            <person name="Gharbi K."/>
            <person name="Hall N."/>
            <person name="Watson M."/>
            <person name="Adriaenssens E.M."/>
            <person name="Foster-Nyarko E."/>
            <person name="Jarju S."/>
            <person name="Secka A."/>
            <person name="Antonio M."/>
            <person name="Oren A."/>
            <person name="Chaudhuri R.R."/>
            <person name="La Ragione R."/>
            <person name="Hildebrand F."/>
            <person name="Pallen M.J."/>
        </authorList>
    </citation>
    <scope>NUCLEOTIDE SEQUENCE</scope>
    <source>
        <strain evidence="2">ChiGjej1B1-24693</strain>
    </source>
</reference>
<keyword evidence="1" id="KW-0812">Transmembrane</keyword>
<dbReference type="AlphaFoldDB" id="A0A9D1KQ57"/>
<name>A0A9D1KQ57_9ACTN</name>
<organism evidence="2 3">
    <name type="scientific">Candidatus Avipropionibacterium avicola</name>
    <dbReference type="NCBI Taxonomy" id="2840701"/>
    <lineage>
        <taxon>Bacteria</taxon>
        <taxon>Bacillati</taxon>
        <taxon>Actinomycetota</taxon>
        <taxon>Actinomycetes</taxon>
        <taxon>Propionibacteriales</taxon>
        <taxon>Propionibacteriaceae</taxon>
        <taxon>Propionibacteriaceae incertae sedis</taxon>
        <taxon>Candidatus Avipropionibacterium</taxon>
    </lineage>
</organism>
<reference evidence="2" key="1">
    <citation type="submission" date="2020-10" db="EMBL/GenBank/DDBJ databases">
        <authorList>
            <person name="Gilroy R."/>
        </authorList>
    </citation>
    <scope>NUCLEOTIDE SEQUENCE</scope>
    <source>
        <strain evidence="2">ChiGjej1B1-24693</strain>
    </source>
</reference>
<proteinExistence type="predicted"/>
<keyword evidence="1" id="KW-0472">Membrane</keyword>
<comment type="caution">
    <text evidence="2">The sequence shown here is derived from an EMBL/GenBank/DDBJ whole genome shotgun (WGS) entry which is preliminary data.</text>
</comment>